<dbReference type="CDD" id="cd07134">
    <property type="entry name" value="ALDH_AlkH-like"/>
    <property type="match status" value="1"/>
</dbReference>
<dbReference type="InterPro" id="IPR012394">
    <property type="entry name" value="Aldehyde_DH_NAD(P)"/>
</dbReference>
<evidence type="ECO:0000313" key="9">
    <source>
        <dbReference type="EMBL" id="MCR9016288.1"/>
    </source>
</evidence>
<dbReference type="GO" id="GO:0004029">
    <property type="term" value="F:aldehyde dehydrogenase (NAD+) activity"/>
    <property type="evidence" value="ECO:0007669"/>
    <property type="project" value="TreeGrafter"/>
</dbReference>
<evidence type="ECO:0000256" key="3">
    <source>
        <dbReference type="ARBA" id="ARBA00023027"/>
    </source>
</evidence>
<comment type="caution">
    <text evidence="9">The sequence shown here is derived from an EMBL/GenBank/DDBJ whole genome shotgun (WGS) entry which is preliminary data.</text>
</comment>
<feature type="domain" description="Aldehyde dehydrogenase" evidence="8">
    <location>
        <begin position="27"/>
        <end position="446"/>
    </location>
</feature>
<dbReference type="Gene3D" id="3.40.309.10">
    <property type="entry name" value="Aldehyde Dehydrogenase, Chain A, domain 2"/>
    <property type="match status" value="1"/>
</dbReference>
<proteinExistence type="inferred from homology"/>
<feature type="active site" evidence="5">
    <location>
        <position position="254"/>
    </location>
</feature>
<keyword evidence="3" id="KW-0520">NAD</keyword>
<dbReference type="Pfam" id="PF00171">
    <property type="entry name" value="Aldedh"/>
    <property type="match status" value="1"/>
</dbReference>
<accession>A0A9X2P8J5</accession>
<dbReference type="InterPro" id="IPR015590">
    <property type="entry name" value="Aldehyde_DH_dom"/>
</dbReference>
<dbReference type="RefSeq" id="WP_258424136.1">
    <property type="nucleotide sequence ID" value="NZ_JANSUY010000013.1"/>
</dbReference>
<evidence type="ECO:0000256" key="1">
    <source>
        <dbReference type="ARBA" id="ARBA00009986"/>
    </source>
</evidence>
<evidence type="ECO:0000256" key="7">
    <source>
        <dbReference type="RuleBase" id="RU003345"/>
    </source>
</evidence>
<comment type="similarity">
    <text evidence="1 4 7">Belongs to the aldehyde dehydrogenase family.</text>
</comment>
<dbReference type="PANTHER" id="PTHR43570:SF20">
    <property type="entry name" value="ALDEHYDE DEHYDROGENASE ALDX-RELATED"/>
    <property type="match status" value="1"/>
</dbReference>
<gene>
    <name evidence="9" type="ORF">NU887_14680</name>
</gene>
<dbReference type="InterPro" id="IPR016160">
    <property type="entry name" value="Ald_DH_CS_CYS"/>
</dbReference>
<dbReference type="InterPro" id="IPR016161">
    <property type="entry name" value="Ald_DH/histidinol_DH"/>
</dbReference>
<dbReference type="FunFam" id="3.40.309.10:FF:000003">
    <property type="entry name" value="Aldehyde dehydrogenase"/>
    <property type="match status" value="1"/>
</dbReference>
<dbReference type="InterPro" id="IPR016162">
    <property type="entry name" value="Ald_DH_N"/>
</dbReference>
<organism evidence="9 10">
    <name type="scientific">Aquiflexum gelatinilyticum</name>
    <dbReference type="NCBI Taxonomy" id="2961943"/>
    <lineage>
        <taxon>Bacteria</taxon>
        <taxon>Pseudomonadati</taxon>
        <taxon>Bacteroidota</taxon>
        <taxon>Cytophagia</taxon>
        <taxon>Cytophagales</taxon>
        <taxon>Cyclobacteriaceae</taxon>
        <taxon>Aquiflexum</taxon>
    </lineage>
</organism>
<evidence type="ECO:0000256" key="2">
    <source>
        <dbReference type="ARBA" id="ARBA00023002"/>
    </source>
</evidence>
<evidence type="ECO:0000256" key="5">
    <source>
        <dbReference type="PIRSR" id="PIRSR036492-1"/>
    </source>
</evidence>
<name>A0A9X2P8J5_9BACT</name>
<evidence type="ECO:0000256" key="6">
    <source>
        <dbReference type="PROSITE-ProRule" id="PRU10007"/>
    </source>
</evidence>
<dbReference type="Proteomes" id="UP001142175">
    <property type="component" value="Unassembled WGS sequence"/>
</dbReference>
<dbReference type="EMBL" id="JANSUY010000013">
    <property type="protein sequence ID" value="MCR9016288.1"/>
    <property type="molecule type" value="Genomic_DNA"/>
</dbReference>
<reference evidence="9" key="1">
    <citation type="submission" date="2022-08" db="EMBL/GenBank/DDBJ databases">
        <authorList>
            <person name="Zhang D."/>
        </authorList>
    </citation>
    <scope>NUCLEOTIDE SEQUENCE</scope>
    <source>
        <strain evidence="9">XJ19-11</strain>
    </source>
</reference>
<sequence>MQQTQELELIDSRLEDIFLIQKQQAIKLRNSTASQRIALLKRLLEWINKNQEDIRKAVHADYQKPYPEIDVTEIFPVLIEINHAIKHLEHWMKPKKVGTPLIFLGTKAYVQYEPKGVSLIIAPWNYAFNLAVGPLVSAVAAGCPVIIKPSEMTPHTSALLRRMMAEIFDTHTVEVIEGGVEISQMLLSKPFDHIFFTGSPAVGKIVMKAAAEHLTSVTLELGGKSPVLILDDADLKDTADKITATKFLNCGQTCIAPDYILIPERLKDAFVEEMKKSIEKMYGSNKNGIEGSKDYSRIVNESHFKRIQHILSDANLKGAKIEFGGNSNGQENYIEPTILSHVTWEMKVLQEEIFGPILPVVTYDNLDGAIMIVNQQPKPLAFYVFSKNYKKINAIFNETSSGAALANDCAVHFLHRELPFGGVNNSGLGKSHGHFGFLAFSNEKAVLKQRVGSAAVNPLFPPFTLVKKKLVKGILKWL</sequence>
<keyword evidence="10" id="KW-1185">Reference proteome</keyword>
<dbReference type="AlphaFoldDB" id="A0A9X2P8J5"/>
<dbReference type="PROSITE" id="PS00070">
    <property type="entry name" value="ALDEHYDE_DEHYDR_CYS"/>
    <property type="match status" value="1"/>
</dbReference>
<dbReference type="GO" id="GO:0006081">
    <property type="term" value="P:aldehyde metabolic process"/>
    <property type="evidence" value="ECO:0007669"/>
    <property type="project" value="InterPro"/>
</dbReference>
<evidence type="ECO:0000256" key="4">
    <source>
        <dbReference type="PIRNR" id="PIRNR036492"/>
    </source>
</evidence>
<dbReference type="InterPro" id="IPR029510">
    <property type="entry name" value="Ald_DH_CS_GLU"/>
</dbReference>
<dbReference type="GO" id="GO:0005737">
    <property type="term" value="C:cytoplasm"/>
    <property type="evidence" value="ECO:0007669"/>
    <property type="project" value="TreeGrafter"/>
</dbReference>
<dbReference type="SUPFAM" id="SSF53720">
    <property type="entry name" value="ALDH-like"/>
    <property type="match status" value="1"/>
</dbReference>
<dbReference type="PIRSF" id="PIRSF036492">
    <property type="entry name" value="ALDH"/>
    <property type="match status" value="1"/>
</dbReference>
<dbReference type="InterPro" id="IPR016163">
    <property type="entry name" value="Ald_DH_C"/>
</dbReference>
<evidence type="ECO:0000259" key="8">
    <source>
        <dbReference type="Pfam" id="PF00171"/>
    </source>
</evidence>
<dbReference type="PANTHER" id="PTHR43570">
    <property type="entry name" value="ALDEHYDE DEHYDROGENASE"/>
    <property type="match status" value="1"/>
</dbReference>
<keyword evidence="2 4" id="KW-0560">Oxidoreductase</keyword>
<feature type="active site" evidence="5 6">
    <location>
        <position position="220"/>
    </location>
</feature>
<dbReference type="FunFam" id="3.40.605.10:FF:000004">
    <property type="entry name" value="Aldehyde dehydrogenase"/>
    <property type="match status" value="1"/>
</dbReference>
<protein>
    <recommendedName>
        <fullName evidence="4">Aldehyde dehydrogenase</fullName>
    </recommendedName>
</protein>
<dbReference type="Gene3D" id="3.40.605.10">
    <property type="entry name" value="Aldehyde Dehydrogenase, Chain A, domain 1"/>
    <property type="match status" value="1"/>
</dbReference>
<evidence type="ECO:0000313" key="10">
    <source>
        <dbReference type="Proteomes" id="UP001142175"/>
    </source>
</evidence>
<dbReference type="PROSITE" id="PS00687">
    <property type="entry name" value="ALDEHYDE_DEHYDR_GLU"/>
    <property type="match status" value="1"/>
</dbReference>